<keyword evidence="2" id="KW-1185">Reference proteome</keyword>
<protein>
    <submittedName>
        <fullName evidence="1">Uncharacterized protein</fullName>
    </submittedName>
</protein>
<evidence type="ECO:0000313" key="1">
    <source>
        <dbReference type="EMBL" id="WIA21062.1"/>
    </source>
</evidence>
<reference evidence="1 2" key="1">
    <citation type="submission" date="2023-05" db="EMBL/GenBank/DDBJ databases">
        <title>A 100% complete, gapless, phased diploid assembly of the Scenedesmus obliquus UTEX 3031 genome.</title>
        <authorList>
            <person name="Biondi T.C."/>
            <person name="Hanschen E.R."/>
            <person name="Kwon T."/>
            <person name="Eng W."/>
            <person name="Kruse C.P.S."/>
            <person name="Koehler S.I."/>
            <person name="Kunde Y."/>
            <person name="Gleasner C.D."/>
            <person name="You Mak K.T."/>
            <person name="Polle J."/>
            <person name="Hovde B.T."/>
            <person name="Starkenburg S.R."/>
        </authorList>
    </citation>
    <scope>NUCLEOTIDE SEQUENCE [LARGE SCALE GENOMIC DNA]</scope>
    <source>
        <strain evidence="1 2">DOE0152z</strain>
    </source>
</reference>
<sequence>MAALAVLSTVIHAGVVDEASYQQASCGTGASTAAAWRASRTGAGCAAQPQQLGSEKYARRLSAAVAGAPVAPDDLLDTSANLAGEQLDGALATCM</sequence>
<gene>
    <name evidence="1" type="ORF">OEZ85_005384</name>
</gene>
<organism evidence="1 2">
    <name type="scientific">Tetradesmus obliquus</name>
    <name type="common">Green alga</name>
    <name type="synonym">Acutodesmus obliquus</name>
    <dbReference type="NCBI Taxonomy" id="3088"/>
    <lineage>
        <taxon>Eukaryota</taxon>
        <taxon>Viridiplantae</taxon>
        <taxon>Chlorophyta</taxon>
        <taxon>core chlorophytes</taxon>
        <taxon>Chlorophyceae</taxon>
        <taxon>CS clade</taxon>
        <taxon>Sphaeropleales</taxon>
        <taxon>Scenedesmaceae</taxon>
        <taxon>Tetradesmus</taxon>
    </lineage>
</organism>
<dbReference type="EMBL" id="CP126219">
    <property type="protein sequence ID" value="WIA21062.1"/>
    <property type="molecule type" value="Genomic_DNA"/>
</dbReference>
<evidence type="ECO:0000313" key="2">
    <source>
        <dbReference type="Proteomes" id="UP001244341"/>
    </source>
</evidence>
<name>A0ABY8UL86_TETOB</name>
<proteinExistence type="predicted"/>
<dbReference type="Proteomes" id="UP001244341">
    <property type="component" value="Chromosome 12b"/>
</dbReference>
<accession>A0ABY8UL86</accession>